<dbReference type="Proteomes" id="UP001242288">
    <property type="component" value="Unassembled WGS sequence"/>
</dbReference>
<comment type="caution">
    <text evidence="2">The sequence shown here is derived from an EMBL/GenBank/DDBJ whole genome shotgun (WGS) entry which is preliminary data.</text>
</comment>
<gene>
    <name evidence="2" type="ORF">NIE36_42605</name>
    <name evidence="1" type="ORF">OSB80_42715</name>
</gene>
<reference evidence="2" key="1">
    <citation type="submission" date="2022-06" db="EMBL/GenBank/DDBJ databases">
        <title>PHB producers.</title>
        <authorList>
            <person name="Besaury L."/>
        </authorList>
    </citation>
    <scope>NUCLEOTIDE SEQUENCE</scope>
    <source>
        <strain evidence="2 3">SEWS6</strain>
    </source>
</reference>
<organism evidence="2 4">
    <name type="scientific">Paraburkholderia madseniana</name>
    <dbReference type="NCBI Taxonomy" id="2599607"/>
    <lineage>
        <taxon>Bacteria</taxon>
        <taxon>Pseudomonadati</taxon>
        <taxon>Pseudomonadota</taxon>
        <taxon>Betaproteobacteria</taxon>
        <taxon>Burkholderiales</taxon>
        <taxon>Burkholderiaceae</taxon>
        <taxon>Paraburkholderia</taxon>
    </lineage>
</organism>
<accession>A0AAP5BPN0</accession>
<dbReference type="EMBL" id="JAPKHW010000069">
    <property type="protein sequence ID" value="MCX4152011.1"/>
    <property type="molecule type" value="Genomic_DNA"/>
</dbReference>
<evidence type="ECO:0000313" key="3">
    <source>
        <dbReference type="Proteomes" id="UP001209412"/>
    </source>
</evidence>
<evidence type="ECO:0000313" key="2">
    <source>
        <dbReference type="EMBL" id="MDQ6413822.1"/>
    </source>
</evidence>
<evidence type="ECO:0000313" key="1">
    <source>
        <dbReference type="EMBL" id="MCX4152011.1"/>
    </source>
</evidence>
<proteinExistence type="predicted"/>
<dbReference type="Proteomes" id="UP001209412">
    <property type="component" value="Unassembled WGS sequence"/>
</dbReference>
<evidence type="ECO:0000313" key="4">
    <source>
        <dbReference type="Proteomes" id="UP001242288"/>
    </source>
</evidence>
<sequence>MATILKQAKCAAHASRICAELQDRRLTMRITPQIVDLAKIMLANGQDWSPAADKILSSDNSLCLCSYPDGAWIADTHGEVSMTRWTKLECVIALP</sequence>
<name>A0AAP5BPN0_9BURK</name>
<dbReference type="EMBL" id="JAMXWF010000069">
    <property type="protein sequence ID" value="MDQ6413822.1"/>
    <property type="molecule type" value="Genomic_DNA"/>
</dbReference>
<dbReference type="AlphaFoldDB" id="A0AAP5BPN0"/>
<protein>
    <submittedName>
        <fullName evidence="2">Uncharacterized protein</fullName>
    </submittedName>
</protein>
<dbReference type="RefSeq" id="WP_266242158.1">
    <property type="nucleotide sequence ID" value="NZ_JAMXWF010000069.1"/>
</dbReference>
<keyword evidence="3" id="KW-1185">Reference proteome</keyword>